<feature type="region of interest" description="Disordered" evidence="13">
    <location>
        <begin position="513"/>
        <end position="548"/>
    </location>
</feature>
<keyword evidence="7" id="KW-0808">Transferase</keyword>
<comment type="similarity">
    <text evidence="11">Belongs to the ZNF598/HEL2 family.</text>
</comment>
<keyword evidence="10" id="KW-0862">Zinc</keyword>
<dbReference type="SMART" id="SM00355">
    <property type="entry name" value="ZnF_C2H2"/>
    <property type="match status" value="5"/>
</dbReference>
<evidence type="ECO:0000256" key="2">
    <source>
        <dbReference type="ARBA" id="ARBA00004496"/>
    </source>
</evidence>
<protein>
    <recommendedName>
        <fullName evidence="4">RING-type E3 ubiquitin transferase</fullName>
        <ecNumber evidence="4">2.3.2.27</ecNumber>
    </recommendedName>
</protein>
<proteinExistence type="inferred from homology"/>
<dbReference type="Gene3D" id="3.30.40.10">
    <property type="entry name" value="Zinc/RING finger domain, C3HC4 (zinc finger)"/>
    <property type="match status" value="1"/>
</dbReference>
<keyword evidence="6" id="KW-0597">Phosphoprotein</keyword>
<evidence type="ECO:0000313" key="15">
    <source>
        <dbReference type="EMBL" id="ETN61632.1"/>
    </source>
</evidence>
<evidence type="ECO:0000313" key="17">
    <source>
        <dbReference type="Proteomes" id="UP000000673"/>
    </source>
</evidence>
<evidence type="ECO:0000256" key="3">
    <source>
        <dbReference type="ARBA" id="ARBA00004906"/>
    </source>
</evidence>
<evidence type="ECO:0000256" key="4">
    <source>
        <dbReference type="ARBA" id="ARBA00012483"/>
    </source>
</evidence>
<evidence type="ECO:0000256" key="6">
    <source>
        <dbReference type="ARBA" id="ARBA00022553"/>
    </source>
</evidence>
<sequence length="1018" mass="109444">MANNRQRGTPRPEKNASESEGGESLCVVCFKPIVYFAIGECDHLCCYECSTRIRVLCRQNDCPICRRDLSKVIFSKVLLPYQQLETKNRSGLYDKKYRICFTEVEVQQAFFDLLDNKCPRCDEKNFPKFELLREHVRKRHEMFYCDICTEHLKVFSSERRCYNRQELALHRRKGDPDKVGHRGHPLCEYCDTRFLDKDELFRHLRKDHFFCHYCDADGRNYFYGDYASLREHFRSDHFLCEEGDCEQEQFTSVFRSEIDLRAHRATAHGKAMNREANKQTRRLELEFSYAPRHGLAPGGANAGPGGGDRGESSGGRGGAGAGGGRSRGGGRGGARGDGGINRDGGVGPGMTNYDTQREFDMGLPETTQQNHQQTIQQHPKRVIDATSEQDFPSLGGTAPNPVFRPSNLSIRQRVYGAAGLARTKENFPALGSEGGESTGPTSLNEGFSSKITASSLLKPSQPSSGSRGVASVVSGGAGTSMMIHVSNRPPSASASGSKANGTAVIAGKRNQAADFPALPGSSKQQASSSATGRKMVDPFGDPDDRSAGSGMVNLNAMSAKHRALADDYVSVSSLVSKVNTIAPKDAQAAAAAKKGKAAGQVMVPSVNSTKAFPSLGDATGVSAAGTKPVSWVASASIATSSGQQSSSFNVSSKKKPAPAPNLKDDSSGSGGFVNLNALTGKKSGDSKSNAKQKATTTTNAASKVADTRNNNNNIQAITDSAAKGGAAKDRSKEGTSKQLTKSNGAHPGTAGGNQSNSSSNNNQPNATASKRIAAGATGDTTPGFDSEPFPALGNNGPVDFALAAGPKRTPPGFENVKRVPGPPPGFGHAVTLNSVARNTNNMTFTNSNGESYNILPSYSYAPVSNAYKRNQSLETQFQKSLKNLTAFNEFKRMSQMFLDGQYNGAAYYEQCKCALGDRFNETFPELIALLPNIAKQQELYLVYCQDEKNRPRPATGKGRGTGSSANRVLEVCQVCKQVLISTELTEHAQTHYLENNFPKLGRNGNDEAGAKLGSAWKK</sequence>
<reference evidence="15" key="3">
    <citation type="journal article" date="2013" name="Nucleic Acids Res.">
        <title>The genome of Anopheles darlingi, the main neotropical malaria vector.</title>
        <authorList>
            <person name="Marinotti O."/>
            <person name="Cerqueira G.C."/>
            <person name="de Almeida L.G."/>
            <person name="Ferro M.I."/>
            <person name="Loreto E.L."/>
            <person name="Zaha A."/>
            <person name="Teixeira S.M."/>
            <person name="Wespiser A.R."/>
            <person name="Almeida E Silva A."/>
            <person name="Schlindwein A.D."/>
            <person name="Pacheco A.C."/>
            <person name="Silva A.L."/>
            <person name="Graveley B.R."/>
            <person name="Walenz B.P."/>
            <person name="Lima Bde A."/>
            <person name="Ribeiro C.A."/>
            <person name="Nunes-Silva C.G."/>
            <person name="de Carvalho C.R."/>
            <person name="Soares C.M."/>
            <person name="de Menezes C.B."/>
            <person name="Matiolli C."/>
            <person name="Caffrey D."/>
            <person name="Araujo D.A."/>
            <person name="de Oliveira D.M."/>
            <person name="Golenbock D."/>
            <person name="Grisard E.C."/>
            <person name="Fantinatti-Garboggini F."/>
            <person name="de Carvalho F.M."/>
            <person name="Barcellos F.G."/>
            <person name="Prosdocimi F."/>
            <person name="May G."/>
            <person name="Azevedo Junior G.M."/>
            <person name="Guimaraes G.M."/>
            <person name="Goldman G.H."/>
            <person name="Padilha I.Q."/>
            <person name="Batista Jda S."/>
            <person name="Ferro J.A."/>
            <person name="Ribeiro J.M."/>
            <person name="Fietto J.L."/>
            <person name="Dabbas K.M."/>
            <person name="Cerdeira L."/>
            <person name="Agnez-Lima L.F."/>
            <person name="Brocchi M."/>
            <person name="de Carvalho M.O."/>
            <person name="Teixeira Mde M."/>
            <person name="Diniz Maia Mde M."/>
            <person name="Goldman M.H."/>
            <person name="Cruz Schneider M.P."/>
            <person name="Felipe M.S."/>
            <person name="Hungria M."/>
            <person name="Nicolas M.F."/>
            <person name="Pereira M."/>
            <person name="Montes M.A."/>
            <person name="Cantao M.E."/>
            <person name="Vincentz M."/>
            <person name="Rafael M.S."/>
            <person name="Silverman N."/>
            <person name="Stoco P.H."/>
            <person name="Souza R.C."/>
            <person name="Vicentini R."/>
            <person name="Gazzinelli R.T."/>
            <person name="Neves Rde O."/>
            <person name="Silva R."/>
            <person name="Astolfi-Filho S."/>
            <person name="Maciel T.E."/>
            <person name="Urmenyi T.P."/>
            <person name="Tadei W.P."/>
            <person name="Camargo E.P."/>
            <person name="de Vasconcelos A.T."/>
        </authorList>
    </citation>
    <scope>NUCLEOTIDE SEQUENCE</scope>
</reference>
<keyword evidence="9 12" id="KW-0863">Zinc-finger</keyword>
<reference evidence="15 17" key="1">
    <citation type="journal article" date="2010" name="BMC Genomics">
        <title>Combination of measures distinguishes pre-miRNAs from other stem-loops in the genome of the newly sequenced Anopheles darlingi.</title>
        <authorList>
            <person name="Mendes N.D."/>
            <person name="Freitas A.T."/>
            <person name="Vasconcelos A.T."/>
            <person name="Sagot M.F."/>
        </authorList>
    </citation>
    <scope>NUCLEOTIDE SEQUENCE</scope>
</reference>
<feature type="compositionally biased region" description="Low complexity" evidence="13">
    <location>
        <begin position="642"/>
        <end position="651"/>
    </location>
</feature>
<dbReference type="EMBL" id="ADMH02001644">
    <property type="protein sequence ID" value="ETN61632.1"/>
    <property type="molecule type" value="Genomic_DNA"/>
</dbReference>
<feature type="compositionally biased region" description="Polar residues" evidence="13">
    <location>
        <begin position="488"/>
        <end position="500"/>
    </location>
</feature>
<keyword evidence="17" id="KW-1185">Reference proteome</keyword>
<feature type="region of interest" description="Disordered" evidence="13">
    <location>
        <begin position="480"/>
        <end position="500"/>
    </location>
</feature>
<evidence type="ECO:0000256" key="9">
    <source>
        <dbReference type="ARBA" id="ARBA00022771"/>
    </source>
</evidence>
<feature type="region of interest" description="Disordered" evidence="13">
    <location>
        <begin position="427"/>
        <end position="447"/>
    </location>
</feature>
<dbReference type="HOGENOM" id="CLU_015828_0_0_1"/>
<evidence type="ECO:0000256" key="7">
    <source>
        <dbReference type="ARBA" id="ARBA00022679"/>
    </source>
</evidence>
<feature type="region of interest" description="Disordered" evidence="13">
    <location>
        <begin position="291"/>
        <end position="356"/>
    </location>
</feature>
<dbReference type="AlphaFoldDB" id="W5JAZ6"/>
<gene>
    <name evidence="15" type="ORF">AND_006706</name>
</gene>
<evidence type="ECO:0000256" key="10">
    <source>
        <dbReference type="ARBA" id="ARBA00022833"/>
    </source>
</evidence>
<dbReference type="EC" id="2.3.2.27" evidence="4"/>
<keyword evidence="8" id="KW-0479">Metal-binding</keyword>
<evidence type="ECO:0000256" key="12">
    <source>
        <dbReference type="PROSITE-ProRule" id="PRU00175"/>
    </source>
</evidence>
<reference evidence="16" key="4">
    <citation type="submission" date="2015-06" db="UniProtKB">
        <authorList>
            <consortium name="EnsemblMetazoa"/>
        </authorList>
    </citation>
    <scope>IDENTIFICATION</scope>
</reference>
<dbReference type="PANTHER" id="PTHR22938">
    <property type="entry name" value="ZINC FINGER PROTEIN 598"/>
    <property type="match status" value="1"/>
</dbReference>
<dbReference type="SUPFAM" id="SSF57850">
    <property type="entry name" value="RING/U-box"/>
    <property type="match status" value="1"/>
</dbReference>
<dbReference type="EnsemblMetazoa" id="ADAC006706-RA">
    <property type="protein sequence ID" value="ADAC006706-PA"/>
    <property type="gene ID" value="ADAC006706"/>
</dbReference>
<dbReference type="GO" id="GO:0005737">
    <property type="term" value="C:cytoplasm"/>
    <property type="evidence" value="ECO:0007669"/>
    <property type="project" value="UniProtKB-SubCell"/>
</dbReference>
<dbReference type="GO" id="GO:0061630">
    <property type="term" value="F:ubiquitin protein ligase activity"/>
    <property type="evidence" value="ECO:0007669"/>
    <property type="project" value="UniProtKB-EC"/>
</dbReference>
<dbReference type="Pfam" id="PF23202">
    <property type="entry name" value="PAH_ZNF598"/>
    <property type="match status" value="1"/>
</dbReference>
<dbReference type="OMA" id="FYCDICT"/>
<evidence type="ECO:0000256" key="11">
    <source>
        <dbReference type="ARBA" id="ARBA00035113"/>
    </source>
</evidence>
<comment type="catalytic activity">
    <reaction evidence="1">
        <text>S-ubiquitinyl-[E2 ubiquitin-conjugating enzyme]-L-cysteine + [acceptor protein]-L-lysine = [E2 ubiquitin-conjugating enzyme]-L-cysteine + N(6)-ubiquitinyl-[acceptor protein]-L-lysine.</text>
        <dbReference type="EC" id="2.3.2.27"/>
    </reaction>
</comment>
<dbReference type="CDD" id="cd16615">
    <property type="entry name" value="RING-HC_ZNF598"/>
    <property type="match status" value="1"/>
</dbReference>
<feature type="region of interest" description="Disordered" evidence="13">
    <location>
        <begin position="642"/>
        <end position="805"/>
    </location>
</feature>
<feature type="compositionally biased region" description="Polar residues" evidence="13">
    <location>
        <begin position="707"/>
        <end position="718"/>
    </location>
</feature>
<feature type="compositionally biased region" description="Basic and acidic residues" evidence="13">
    <location>
        <begin position="726"/>
        <end position="735"/>
    </location>
</feature>
<comment type="subcellular location">
    <subcellularLocation>
        <location evidence="2">Cytoplasm</location>
    </subcellularLocation>
</comment>
<evidence type="ECO:0000256" key="5">
    <source>
        <dbReference type="ARBA" id="ARBA00022490"/>
    </source>
</evidence>
<evidence type="ECO:0000313" key="16">
    <source>
        <dbReference type="EnsemblMetazoa" id="ADAC006706-PA"/>
    </source>
</evidence>
<dbReference type="InterPro" id="IPR013083">
    <property type="entry name" value="Znf_RING/FYVE/PHD"/>
</dbReference>
<name>W5JAZ6_ANODA</name>
<dbReference type="STRING" id="43151.W5JAZ6"/>
<dbReference type="InterPro" id="IPR041888">
    <property type="entry name" value="RING-HC_ZNF598/HEL2"/>
</dbReference>
<dbReference type="InterPro" id="IPR057634">
    <property type="entry name" value="PAH_ZNF598/HEL2"/>
</dbReference>
<dbReference type="InterPro" id="IPR044288">
    <property type="entry name" value="ZNF598/HEL2"/>
</dbReference>
<organism evidence="15">
    <name type="scientific">Anopheles darlingi</name>
    <name type="common">Mosquito</name>
    <dbReference type="NCBI Taxonomy" id="43151"/>
    <lineage>
        <taxon>Eukaryota</taxon>
        <taxon>Metazoa</taxon>
        <taxon>Ecdysozoa</taxon>
        <taxon>Arthropoda</taxon>
        <taxon>Hexapoda</taxon>
        <taxon>Insecta</taxon>
        <taxon>Pterygota</taxon>
        <taxon>Neoptera</taxon>
        <taxon>Endopterygota</taxon>
        <taxon>Diptera</taxon>
        <taxon>Nematocera</taxon>
        <taxon>Culicoidea</taxon>
        <taxon>Culicidae</taxon>
        <taxon>Anophelinae</taxon>
        <taxon>Anopheles</taxon>
    </lineage>
</organism>
<dbReference type="InterPro" id="IPR013087">
    <property type="entry name" value="Znf_C2H2_type"/>
</dbReference>
<comment type="pathway">
    <text evidence="3">Protein modification; protein ubiquitination.</text>
</comment>
<accession>W5JAZ6</accession>
<dbReference type="FunCoup" id="W5JAZ6">
    <property type="interactions" value="260"/>
</dbReference>
<evidence type="ECO:0000256" key="13">
    <source>
        <dbReference type="SAM" id="MobiDB-lite"/>
    </source>
</evidence>
<dbReference type="InterPro" id="IPR001841">
    <property type="entry name" value="Znf_RING"/>
</dbReference>
<dbReference type="eggNOG" id="KOG2231">
    <property type="taxonomic scope" value="Eukaryota"/>
</dbReference>
<feature type="compositionally biased region" description="Low complexity" evidence="13">
    <location>
        <begin position="686"/>
        <end position="703"/>
    </location>
</feature>
<evidence type="ECO:0000256" key="1">
    <source>
        <dbReference type="ARBA" id="ARBA00000900"/>
    </source>
</evidence>
<evidence type="ECO:0000256" key="8">
    <source>
        <dbReference type="ARBA" id="ARBA00022723"/>
    </source>
</evidence>
<feature type="domain" description="RING-type" evidence="14">
    <location>
        <begin position="26"/>
        <end position="66"/>
    </location>
</feature>
<dbReference type="PANTHER" id="PTHR22938:SF0">
    <property type="entry name" value="E3 UBIQUITIN-PROTEIN LIGASE ZNF598"/>
    <property type="match status" value="1"/>
</dbReference>
<dbReference type="GO" id="GO:0072344">
    <property type="term" value="P:rescue of stalled ribosome"/>
    <property type="evidence" value="ECO:0007669"/>
    <property type="project" value="InterPro"/>
</dbReference>
<dbReference type="Proteomes" id="UP000000673">
    <property type="component" value="Unassembled WGS sequence"/>
</dbReference>
<dbReference type="InterPro" id="IPR056437">
    <property type="entry name" value="Znf-C2H2_ZNF598/HEL2"/>
</dbReference>
<dbReference type="PROSITE" id="PS00028">
    <property type="entry name" value="ZINC_FINGER_C2H2_1"/>
    <property type="match status" value="1"/>
</dbReference>
<dbReference type="Pfam" id="PF25447">
    <property type="entry name" value="RING_ZNF598"/>
    <property type="match status" value="1"/>
</dbReference>
<dbReference type="PROSITE" id="PS50089">
    <property type="entry name" value="ZF_RING_2"/>
    <property type="match status" value="1"/>
</dbReference>
<evidence type="ECO:0000259" key="14">
    <source>
        <dbReference type="PROSITE" id="PS50089"/>
    </source>
</evidence>
<dbReference type="GO" id="GO:0008270">
    <property type="term" value="F:zinc ion binding"/>
    <property type="evidence" value="ECO:0007669"/>
    <property type="project" value="UniProtKB-KW"/>
</dbReference>
<reference evidence="15" key="2">
    <citation type="submission" date="2010-05" db="EMBL/GenBank/DDBJ databases">
        <authorList>
            <person name="Almeida L.G."/>
            <person name="Nicolas M.F."/>
            <person name="Souza R.C."/>
            <person name="Vasconcelos A.T.R."/>
        </authorList>
    </citation>
    <scope>NUCLEOTIDE SEQUENCE</scope>
</reference>
<dbReference type="VEuPathDB" id="VectorBase:ADAC006706"/>
<dbReference type="VEuPathDB" id="VectorBase:ADAR2_008703"/>
<dbReference type="GO" id="GO:0043022">
    <property type="term" value="F:ribosome binding"/>
    <property type="evidence" value="ECO:0007669"/>
    <property type="project" value="TreeGrafter"/>
</dbReference>
<dbReference type="Pfam" id="PF23230">
    <property type="entry name" value="zf-C2H2_13"/>
    <property type="match status" value="1"/>
</dbReference>
<feature type="compositionally biased region" description="Gly residues" evidence="13">
    <location>
        <begin position="296"/>
        <end position="348"/>
    </location>
</feature>
<feature type="compositionally biased region" description="Low complexity" evidence="13">
    <location>
        <begin position="752"/>
        <end position="769"/>
    </location>
</feature>
<keyword evidence="5" id="KW-0963">Cytoplasm</keyword>
<feature type="compositionally biased region" description="Polar residues" evidence="13">
    <location>
        <begin position="521"/>
        <end position="531"/>
    </location>
</feature>
<dbReference type="GO" id="GO:0016567">
    <property type="term" value="P:protein ubiquitination"/>
    <property type="evidence" value="ECO:0007669"/>
    <property type="project" value="TreeGrafter"/>
</dbReference>